<keyword evidence="1" id="KW-1133">Transmembrane helix</keyword>
<evidence type="ECO:0000256" key="1">
    <source>
        <dbReference type="SAM" id="Phobius"/>
    </source>
</evidence>
<protein>
    <submittedName>
        <fullName evidence="2">Uncharacterized protein</fullName>
    </submittedName>
</protein>
<sequence length="273" mass="31748">MTAGDLYPLLEYSITQVSSNGQIHSYFTTREALIEPYLKNLKQRSSWEVLQMKQSFIRFLASQEPCCVWEEENESVYICSAGYKAIILSDKMLLIDSPRPVNRILLEEEVQRCPWFQTSSWLGTIGFYILFLMICLPEYRRQISSCAHIVDAMHSPCKSVYVKAVNHCPLLKLVQKELDMHCIQLSLQTKHNNTSWQIIMDGKQQHCSLFKQLDELRKRVRCYQNGLESQNLVHHHRILCEKTKLIVFSFFFNILLCAILIGSTSANSFVRVE</sequence>
<organism evidence="2 3">
    <name type="scientific">Galdieria sulphuraria</name>
    <name type="common">Red alga</name>
    <dbReference type="NCBI Taxonomy" id="130081"/>
    <lineage>
        <taxon>Eukaryota</taxon>
        <taxon>Rhodophyta</taxon>
        <taxon>Bangiophyceae</taxon>
        <taxon>Galdieriales</taxon>
        <taxon>Galdieriaceae</taxon>
        <taxon>Galdieria</taxon>
    </lineage>
</organism>
<dbReference type="Proteomes" id="UP000030680">
    <property type="component" value="Unassembled WGS sequence"/>
</dbReference>
<dbReference type="KEGG" id="gsl:Gasu_60590"/>
<dbReference type="RefSeq" id="XP_005702803.1">
    <property type="nucleotide sequence ID" value="XM_005702746.1"/>
</dbReference>
<dbReference type="GeneID" id="17085286"/>
<gene>
    <name evidence="2" type="ORF">Gasu_60590</name>
</gene>
<dbReference type="EMBL" id="KB454554">
    <property type="protein sequence ID" value="EME26283.1"/>
    <property type="molecule type" value="Genomic_DNA"/>
</dbReference>
<feature type="transmembrane region" description="Helical" evidence="1">
    <location>
        <begin position="245"/>
        <end position="266"/>
    </location>
</feature>
<feature type="transmembrane region" description="Helical" evidence="1">
    <location>
        <begin position="115"/>
        <end position="136"/>
    </location>
</feature>
<accession>M2XRI7</accession>
<evidence type="ECO:0000313" key="2">
    <source>
        <dbReference type="EMBL" id="EME26283.1"/>
    </source>
</evidence>
<dbReference type="OrthoDB" id="10405359at2759"/>
<proteinExistence type="predicted"/>
<keyword evidence="1" id="KW-0472">Membrane</keyword>
<name>M2XRI7_GALSU</name>
<dbReference type="AlphaFoldDB" id="M2XRI7"/>
<evidence type="ECO:0000313" key="3">
    <source>
        <dbReference type="Proteomes" id="UP000030680"/>
    </source>
</evidence>
<keyword evidence="1" id="KW-0812">Transmembrane</keyword>
<dbReference type="Gramene" id="EME26283">
    <property type="protein sequence ID" value="EME26283"/>
    <property type="gene ID" value="Gasu_60590"/>
</dbReference>
<reference evidence="3" key="1">
    <citation type="journal article" date="2013" name="Science">
        <title>Gene transfer from bacteria and archaea facilitated evolution of an extremophilic eukaryote.</title>
        <authorList>
            <person name="Schonknecht G."/>
            <person name="Chen W.H."/>
            <person name="Ternes C.M."/>
            <person name="Barbier G.G."/>
            <person name="Shrestha R.P."/>
            <person name="Stanke M."/>
            <person name="Brautigam A."/>
            <person name="Baker B.J."/>
            <person name="Banfield J.F."/>
            <person name="Garavito R.M."/>
            <person name="Carr K."/>
            <person name="Wilkerson C."/>
            <person name="Rensing S.A."/>
            <person name="Gagneul D."/>
            <person name="Dickenson N.E."/>
            <person name="Oesterhelt C."/>
            <person name="Lercher M.J."/>
            <person name="Weber A.P."/>
        </authorList>
    </citation>
    <scope>NUCLEOTIDE SEQUENCE [LARGE SCALE GENOMIC DNA]</scope>
    <source>
        <strain evidence="3">074W</strain>
    </source>
</reference>
<keyword evidence="3" id="KW-1185">Reference proteome</keyword>